<dbReference type="Pfam" id="PF07714">
    <property type="entry name" value="PK_Tyr_Ser-Thr"/>
    <property type="match status" value="2"/>
</dbReference>
<dbReference type="SUPFAM" id="SSF56112">
    <property type="entry name" value="Protein kinase-like (PK-like)"/>
    <property type="match status" value="1"/>
</dbReference>
<gene>
    <name evidence="4" type="ORF">DERYTH_LOCUS20226</name>
</gene>
<dbReference type="Gene3D" id="1.10.510.10">
    <property type="entry name" value="Transferase(Phosphotransferase) domain 1"/>
    <property type="match status" value="2"/>
</dbReference>
<keyword evidence="2" id="KW-0472">Membrane</keyword>
<dbReference type="GO" id="GO:0004674">
    <property type="term" value="F:protein serine/threonine kinase activity"/>
    <property type="evidence" value="ECO:0007669"/>
    <property type="project" value="TreeGrafter"/>
</dbReference>
<keyword evidence="5" id="KW-1185">Reference proteome</keyword>
<evidence type="ECO:0000256" key="2">
    <source>
        <dbReference type="SAM" id="Phobius"/>
    </source>
</evidence>
<dbReference type="Proteomes" id="UP000789405">
    <property type="component" value="Unassembled WGS sequence"/>
</dbReference>
<dbReference type="InterPro" id="IPR001245">
    <property type="entry name" value="Ser-Thr/Tyr_kinase_cat_dom"/>
</dbReference>
<proteinExistence type="predicted"/>
<protein>
    <submittedName>
        <fullName evidence="4">13581_t:CDS:1</fullName>
    </submittedName>
</protein>
<evidence type="ECO:0000259" key="3">
    <source>
        <dbReference type="PROSITE" id="PS50011"/>
    </source>
</evidence>
<keyword evidence="2" id="KW-0812">Transmembrane</keyword>
<dbReference type="InterPro" id="IPR011009">
    <property type="entry name" value="Kinase-like_dom_sf"/>
</dbReference>
<dbReference type="AlphaFoldDB" id="A0A9N9NYD5"/>
<dbReference type="InterPro" id="IPR051681">
    <property type="entry name" value="Ser/Thr_Kinases-Pseudokinases"/>
</dbReference>
<keyword evidence="2" id="KW-1133">Transmembrane helix</keyword>
<feature type="transmembrane region" description="Helical" evidence="2">
    <location>
        <begin position="449"/>
        <end position="469"/>
    </location>
</feature>
<dbReference type="EMBL" id="CAJVPY010023464">
    <property type="protein sequence ID" value="CAG8785079.1"/>
    <property type="molecule type" value="Genomic_DNA"/>
</dbReference>
<accession>A0A9N9NYD5</accession>
<evidence type="ECO:0000313" key="5">
    <source>
        <dbReference type="Proteomes" id="UP000789405"/>
    </source>
</evidence>
<evidence type="ECO:0000313" key="4">
    <source>
        <dbReference type="EMBL" id="CAG8785079.1"/>
    </source>
</evidence>
<reference evidence="4" key="1">
    <citation type="submission" date="2021-06" db="EMBL/GenBank/DDBJ databases">
        <authorList>
            <person name="Kallberg Y."/>
            <person name="Tangrot J."/>
            <person name="Rosling A."/>
        </authorList>
    </citation>
    <scope>NUCLEOTIDE SEQUENCE</scope>
    <source>
        <strain evidence="4">MA453B</strain>
    </source>
</reference>
<evidence type="ECO:0000256" key="1">
    <source>
        <dbReference type="SAM" id="MobiDB-lite"/>
    </source>
</evidence>
<dbReference type="InterPro" id="IPR000719">
    <property type="entry name" value="Prot_kinase_dom"/>
</dbReference>
<dbReference type="PANTHER" id="PTHR44329">
    <property type="entry name" value="SERINE/THREONINE-PROTEIN KINASE TNNI3K-RELATED"/>
    <property type="match status" value="1"/>
</dbReference>
<dbReference type="OrthoDB" id="10261027at2759"/>
<feature type="region of interest" description="Disordered" evidence="1">
    <location>
        <begin position="1"/>
        <end position="32"/>
    </location>
</feature>
<feature type="domain" description="Protein kinase" evidence="3">
    <location>
        <begin position="56"/>
        <end position="282"/>
    </location>
</feature>
<dbReference type="GO" id="GO:0005524">
    <property type="term" value="F:ATP binding"/>
    <property type="evidence" value="ECO:0007669"/>
    <property type="project" value="InterPro"/>
</dbReference>
<comment type="caution">
    <text evidence="4">The sequence shown here is derived from an EMBL/GenBank/DDBJ whole genome shotgun (WGS) entry which is preliminary data.</text>
</comment>
<sequence>MSDNPQNIEINIDEPQNDTIQPSAQNNTTLESSNHLGPSFIPINELPVCDIEYSDLKITEYIAEGGFGKVHKAQWRGRLVAAKFVSRRERRQLKDFNRELATLKKSNGCEDHIIQYFGLSKGSVFGEYILVMQYADDGTLKDYLKCRTNTDTNTRELTLDQKIDLCKDILKGLEFLHNKGTSVVRGIAPYVDPKLFCIPGYLHKISSDIYSFGVLMWEIYTCLPPFGGRRDALLAIDLCLGAREKPKAGMPEDYVKIYEKCWNPDPPSRPDATSALNDLEILKKTLTATNEPPDHSNALHYNHGTINLFSDLLLNISLNHSNNNSDLKKKIIESIKTQYVDSANKMLLPLKEDSKETISGQKFDKVCKLKKISRKSYDNVPFNKMMHDYCNQQRELKGENATTINNACINNEVECSNKSQKPKELYESQETRDKIETTKRTNNLFRKNIFIIFIIFTTVGLFLFGRELFIYKKQDQYDKLSFALNDLIEILEADDEVKYLEKTS</sequence>
<organism evidence="4 5">
    <name type="scientific">Dentiscutata erythropus</name>
    <dbReference type="NCBI Taxonomy" id="1348616"/>
    <lineage>
        <taxon>Eukaryota</taxon>
        <taxon>Fungi</taxon>
        <taxon>Fungi incertae sedis</taxon>
        <taxon>Mucoromycota</taxon>
        <taxon>Glomeromycotina</taxon>
        <taxon>Glomeromycetes</taxon>
        <taxon>Diversisporales</taxon>
        <taxon>Gigasporaceae</taxon>
        <taxon>Dentiscutata</taxon>
    </lineage>
</organism>
<name>A0A9N9NYD5_9GLOM</name>
<dbReference type="PROSITE" id="PS50011">
    <property type="entry name" value="PROTEIN_KINASE_DOM"/>
    <property type="match status" value="1"/>
</dbReference>
<feature type="compositionally biased region" description="Polar residues" evidence="1">
    <location>
        <begin position="17"/>
        <end position="32"/>
    </location>
</feature>